<gene>
    <name evidence="2" type="ORF">GCM10011514_53390</name>
</gene>
<dbReference type="AlphaFoldDB" id="A0A917DZU5"/>
<reference evidence="2" key="1">
    <citation type="journal article" date="2014" name="Int. J. Syst. Evol. Microbiol.">
        <title>Complete genome sequence of Corynebacterium casei LMG S-19264T (=DSM 44701T), isolated from a smear-ripened cheese.</title>
        <authorList>
            <consortium name="US DOE Joint Genome Institute (JGI-PGF)"/>
            <person name="Walter F."/>
            <person name="Albersmeier A."/>
            <person name="Kalinowski J."/>
            <person name="Ruckert C."/>
        </authorList>
    </citation>
    <scope>NUCLEOTIDE SEQUENCE</scope>
    <source>
        <strain evidence="2">CGMCC 1.15958</strain>
    </source>
</reference>
<evidence type="ECO:0000313" key="3">
    <source>
        <dbReference type="Proteomes" id="UP000609064"/>
    </source>
</evidence>
<dbReference type="NCBIfam" id="NF041748">
    <property type="entry name" value="Drt3b"/>
    <property type="match status" value="1"/>
</dbReference>
<organism evidence="2 3">
    <name type="scientific">Emticicia aquatilis</name>
    <dbReference type="NCBI Taxonomy" id="1537369"/>
    <lineage>
        <taxon>Bacteria</taxon>
        <taxon>Pseudomonadati</taxon>
        <taxon>Bacteroidota</taxon>
        <taxon>Cytophagia</taxon>
        <taxon>Cytophagales</taxon>
        <taxon>Leadbetterellaceae</taxon>
        <taxon>Emticicia</taxon>
    </lineage>
</organism>
<comment type="caution">
    <text evidence="2">The sequence shown here is derived from an EMBL/GenBank/DDBJ whole genome shotgun (WGS) entry which is preliminary data.</text>
</comment>
<evidence type="ECO:0000313" key="2">
    <source>
        <dbReference type="EMBL" id="GGD82635.1"/>
    </source>
</evidence>
<reference evidence="2" key="2">
    <citation type="submission" date="2020-09" db="EMBL/GenBank/DDBJ databases">
        <authorList>
            <person name="Sun Q."/>
            <person name="Zhou Y."/>
        </authorList>
    </citation>
    <scope>NUCLEOTIDE SEQUENCE</scope>
    <source>
        <strain evidence="2">CGMCC 1.15958</strain>
    </source>
</reference>
<dbReference type="RefSeq" id="WP_188771342.1">
    <property type="nucleotide sequence ID" value="NZ_BMKK01000021.1"/>
</dbReference>
<accession>A0A917DZU5</accession>
<dbReference type="PROSITE" id="PS50878">
    <property type="entry name" value="RT_POL"/>
    <property type="match status" value="1"/>
</dbReference>
<dbReference type="Pfam" id="PF00078">
    <property type="entry name" value="RVT_1"/>
    <property type="match status" value="1"/>
</dbReference>
<evidence type="ECO:0000259" key="1">
    <source>
        <dbReference type="PROSITE" id="PS50878"/>
    </source>
</evidence>
<sequence length="711" mass="84810">MSKKKKYIKYPKERAILSDVLPYEIPITFSNRYFYRFLLDNKIEVIDNNIRHKSKYIGDEKDAFEILIKILFSADISNPNFRKIPFTYRISHKKNDFRELALVHPINQLKLISFYDQFKELIIYSCSVSNYSIRRPDNVAKFSFFNDKLHQSNKGEVTDFLELSGKEYENLKTFFSYSKYTNIYRFYEDYRYQRAEKKYNYLFKFDISNCFYSIYTHSIVWAVLGLDAVKENVNESKKSFGGIFDNFIQYTNYGETNGILIGPEFSRIFAEIILQRIDKTVEDKLKVRGYFLKTQYELYRYVDDYFLFCDSESLKDEILVILKHELKLYKLAINDSKSLDYSKPIITEITIAKNKIIELFSDEPKFIISKIDSTNINNKRDENKDISLIEHNFNFYFDPNNLATKYKIIIKESKVDYKDVLNYSLAVLNNIIERNLINFENVIKEYWVKKTNEELSKSDLIKINKVEDSFATHIEGFIDFIFFIYSVSPRVNSTIKVCHILSKIIKFYKEKINTQNRRERVFKRILDESTFILNKNTLNEYAQIESLYLLTVLRDLGKEYRLPEQLLSKFINTYQENDILTIKKGTLNYFSIVVTFYYIGYSQKYPQLKNALIDYTFDYISSYPTEKRGKSSEIAHLMLDLFACPFVDAEFKKKILLLYRSSSTESDIQNTIIDAEKINTFHKEHKYWFTKWERFNLAKELENKKSQEVYS</sequence>
<dbReference type="Proteomes" id="UP000609064">
    <property type="component" value="Unassembled WGS sequence"/>
</dbReference>
<dbReference type="CDD" id="cd01646">
    <property type="entry name" value="RT_Bac_retron_I"/>
    <property type="match status" value="1"/>
</dbReference>
<dbReference type="InterPro" id="IPR000477">
    <property type="entry name" value="RT_dom"/>
</dbReference>
<feature type="domain" description="Reverse transcriptase" evidence="1">
    <location>
        <begin position="72"/>
        <end position="351"/>
    </location>
</feature>
<proteinExistence type="predicted"/>
<keyword evidence="3" id="KW-1185">Reference proteome</keyword>
<dbReference type="EMBL" id="BMKK01000021">
    <property type="protein sequence ID" value="GGD82635.1"/>
    <property type="molecule type" value="Genomic_DNA"/>
</dbReference>
<name>A0A917DZU5_9BACT</name>
<protein>
    <recommendedName>
        <fullName evidence="1">Reverse transcriptase domain-containing protein</fullName>
    </recommendedName>
</protein>